<sequence>MTSKYRPIYIFLLLSAVFFLATRIIIVRPRVREGSLDDWFFTYSEGPVLMKWEGYLELYDRYFSKFKGKNVTMLEIGIQSGGSIEMWQHYFGPKLNFVGFDINPYCKRFERKNVQIFTGSQLNRADLQMLHKSIGPVDIILDDGGHTKIMQQNSFEELFGAVIDGGYYVVEDIEFSYTREFGSHTFVDYAKQLVDVLNMFYYKKKHVPSLPNFNSDLALNLSGIHFHDNMIVFEKQKRKEPVLQIRGTTMMDENGKYLKRPAETEYNDAQHQPLSFRDKELRKARKLVKGYKWNV</sequence>
<keyword evidence="1" id="KW-0812">Transmembrane</keyword>
<dbReference type="eggNOG" id="ENOG502S9EM">
    <property type="taxonomic scope" value="Eukaryota"/>
</dbReference>
<organism evidence="2 3">
    <name type="scientific">Bathycoccus prasinos</name>
    <dbReference type="NCBI Taxonomy" id="41875"/>
    <lineage>
        <taxon>Eukaryota</taxon>
        <taxon>Viridiplantae</taxon>
        <taxon>Chlorophyta</taxon>
        <taxon>Mamiellophyceae</taxon>
        <taxon>Mamiellales</taxon>
        <taxon>Bathycoccaceae</taxon>
        <taxon>Bathycoccus</taxon>
    </lineage>
</organism>
<name>K8ERS8_9CHLO</name>
<gene>
    <name evidence="2" type="ordered locus">Bathy19g00460</name>
</gene>
<accession>K8ERS8</accession>
<dbReference type="EMBL" id="FO082260">
    <property type="protein sequence ID" value="CCO20746.1"/>
    <property type="molecule type" value="Genomic_DNA"/>
</dbReference>
<reference evidence="2 3" key="1">
    <citation type="submission" date="2011-10" db="EMBL/GenBank/DDBJ databases">
        <authorList>
            <person name="Genoscope - CEA"/>
        </authorList>
    </citation>
    <scope>NUCLEOTIDE SEQUENCE [LARGE SCALE GENOMIC DNA]</scope>
    <source>
        <strain evidence="2 3">RCC 1105</strain>
    </source>
</reference>
<keyword evidence="1" id="KW-1133">Transmembrane helix</keyword>
<proteinExistence type="predicted"/>
<evidence type="ECO:0000256" key="1">
    <source>
        <dbReference type="SAM" id="Phobius"/>
    </source>
</evidence>
<dbReference type="GeneID" id="19010709"/>
<dbReference type="Proteomes" id="UP000198341">
    <property type="component" value="Chromosome 19"/>
</dbReference>
<dbReference type="InterPro" id="IPR029063">
    <property type="entry name" value="SAM-dependent_MTases_sf"/>
</dbReference>
<dbReference type="Gene3D" id="3.40.50.150">
    <property type="entry name" value="Vaccinia Virus protein VP39"/>
    <property type="match status" value="1"/>
</dbReference>
<evidence type="ECO:0000313" key="2">
    <source>
        <dbReference type="EMBL" id="CCO20746.1"/>
    </source>
</evidence>
<keyword evidence="3" id="KW-1185">Reference proteome</keyword>
<feature type="transmembrane region" description="Helical" evidence="1">
    <location>
        <begin position="6"/>
        <end position="26"/>
    </location>
</feature>
<dbReference type="AlphaFoldDB" id="K8ERS8"/>
<keyword evidence="1" id="KW-0472">Membrane</keyword>
<dbReference type="KEGG" id="bpg:Bathy19g00460"/>
<dbReference type="STRING" id="41875.K8ERS8"/>
<dbReference type="RefSeq" id="XP_007508027.1">
    <property type="nucleotide sequence ID" value="XM_007507965.1"/>
</dbReference>
<protein>
    <submittedName>
        <fullName evidence="2">O-methyltransferase I</fullName>
    </submittedName>
</protein>
<dbReference type="SUPFAM" id="SSF53335">
    <property type="entry name" value="S-adenosyl-L-methionine-dependent methyltransferases"/>
    <property type="match status" value="1"/>
</dbReference>
<evidence type="ECO:0000313" key="3">
    <source>
        <dbReference type="Proteomes" id="UP000198341"/>
    </source>
</evidence>
<dbReference type="OrthoDB" id="567606at2759"/>